<dbReference type="OrthoDB" id="973788at2"/>
<dbReference type="InterPro" id="IPR005097">
    <property type="entry name" value="Sacchrp_dh_NADP-bd"/>
</dbReference>
<feature type="domain" description="Saccharopine dehydrogenase-like C-terminal" evidence="3">
    <location>
        <begin position="126"/>
        <end position="437"/>
    </location>
</feature>
<dbReference type="GO" id="GO:0019878">
    <property type="term" value="P:lysine biosynthetic process via aminoadipic acid"/>
    <property type="evidence" value="ECO:0007669"/>
    <property type="project" value="TreeGrafter"/>
</dbReference>
<dbReference type="InterPro" id="IPR036291">
    <property type="entry name" value="NAD(P)-bd_dom_sf"/>
</dbReference>
<evidence type="ECO:0000313" key="4">
    <source>
        <dbReference type="EMBL" id="MRX66501.1"/>
    </source>
</evidence>
<dbReference type="InterPro" id="IPR051168">
    <property type="entry name" value="AASS"/>
</dbReference>
<dbReference type="PANTHER" id="PTHR11133:SF22">
    <property type="entry name" value="ALPHA-AMINOADIPIC SEMIALDEHYDE SYNTHASE, MITOCHONDRIAL"/>
    <property type="match status" value="1"/>
</dbReference>
<name>A0A521CB37_9FLAO</name>
<evidence type="ECO:0000256" key="1">
    <source>
        <dbReference type="ARBA" id="ARBA00023002"/>
    </source>
</evidence>
<evidence type="ECO:0000313" key="6">
    <source>
        <dbReference type="Proteomes" id="UP000317289"/>
    </source>
</evidence>
<proteinExistence type="predicted"/>
<keyword evidence="7" id="KW-1185">Reference proteome</keyword>
<dbReference type="Proteomes" id="UP000317289">
    <property type="component" value="Unassembled WGS sequence"/>
</dbReference>
<sequence length="454" mass="51521">MRSILIFGAGRSASSLICYLLSKSESENLHLVVADLSLALAEKKTQKHPNATPIALDIFNAEERKSAIEKASIVISMLPAHLHIEIAKDCLQFKKHLVTASYISDAMQALDEEAKKNNLIFMNEIGLDPGIDHMSAMKVIDEIRSKGGKMLLFESFCGGLVAPESDNNLWNYKFTWAPRNVVLAGQGGAAKFIQEGTYKYIPYSALFRRTEFLEVEGYGKFEAYSNRDSLKYRSVYGLDDVLTLYRGTIRRVGFSKAWNMFVQLGMTDDSYIIEDSENMSYRQFMNSFLPYHPTDSVEIKTRFILKIDQDDIMWDKLLELDLFNPNKKVNLPNATPAQILEKILTDSWTLETEDKDMIVMYHKFGYELNGEKKQIDSKMVCIGDDQTYTAMAKTVGLPVAMATLLILNGKITTPGVQLPIKKEVYEPILNELEEYGVIFNEQIVPYFGYNPDLF</sequence>
<evidence type="ECO:0000313" key="7">
    <source>
        <dbReference type="Proteomes" id="UP000468990"/>
    </source>
</evidence>
<evidence type="ECO:0000259" key="3">
    <source>
        <dbReference type="Pfam" id="PF16653"/>
    </source>
</evidence>
<evidence type="ECO:0000259" key="2">
    <source>
        <dbReference type="Pfam" id="PF03435"/>
    </source>
</evidence>
<accession>A0A521CB37</accession>
<dbReference type="GO" id="GO:0005737">
    <property type="term" value="C:cytoplasm"/>
    <property type="evidence" value="ECO:0007669"/>
    <property type="project" value="TreeGrafter"/>
</dbReference>
<dbReference type="EMBL" id="FXTA01000002">
    <property type="protein sequence ID" value="SMO56639.1"/>
    <property type="molecule type" value="Genomic_DNA"/>
</dbReference>
<dbReference type="Gene3D" id="3.40.50.720">
    <property type="entry name" value="NAD(P)-binding Rossmann-like Domain"/>
    <property type="match status" value="1"/>
</dbReference>
<dbReference type="GO" id="GO:0004753">
    <property type="term" value="F:saccharopine dehydrogenase activity"/>
    <property type="evidence" value="ECO:0007669"/>
    <property type="project" value="TreeGrafter"/>
</dbReference>
<dbReference type="Pfam" id="PF16653">
    <property type="entry name" value="Sacchrp_dh_C"/>
    <property type="match status" value="1"/>
</dbReference>
<evidence type="ECO:0000313" key="5">
    <source>
        <dbReference type="EMBL" id="SMO56639.1"/>
    </source>
</evidence>
<dbReference type="SUPFAM" id="SSF55347">
    <property type="entry name" value="Glyceraldehyde-3-phosphate dehydrogenase-like, C-terminal domain"/>
    <property type="match status" value="1"/>
</dbReference>
<dbReference type="Gene3D" id="1.10.1870.10">
    <property type="entry name" value="Domain 3, Saccharopine reductase"/>
    <property type="match status" value="1"/>
</dbReference>
<organism evidence="5 6">
    <name type="scientific">Flavobacterium resistens</name>
    <dbReference type="NCBI Taxonomy" id="443612"/>
    <lineage>
        <taxon>Bacteria</taxon>
        <taxon>Pseudomonadati</taxon>
        <taxon>Bacteroidota</taxon>
        <taxon>Flavobacteriia</taxon>
        <taxon>Flavobacteriales</taxon>
        <taxon>Flavobacteriaceae</taxon>
        <taxon>Flavobacterium</taxon>
    </lineage>
</organism>
<dbReference type="Proteomes" id="UP000468990">
    <property type="component" value="Unassembled WGS sequence"/>
</dbReference>
<dbReference type="PANTHER" id="PTHR11133">
    <property type="entry name" value="SACCHAROPINE DEHYDROGENASE"/>
    <property type="match status" value="1"/>
</dbReference>
<dbReference type="InterPro" id="IPR032095">
    <property type="entry name" value="Sacchrp_dh-like_C"/>
</dbReference>
<feature type="domain" description="Saccharopine dehydrogenase NADP binding" evidence="2">
    <location>
        <begin position="4"/>
        <end position="121"/>
    </location>
</feature>
<reference evidence="5 6" key="1">
    <citation type="submission" date="2017-05" db="EMBL/GenBank/DDBJ databases">
        <authorList>
            <person name="Varghese N."/>
            <person name="Submissions S."/>
        </authorList>
    </citation>
    <scope>NUCLEOTIDE SEQUENCE [LARGE SCALE GENOMIC DNA]</scope>
    <source>
        <strain evidence="5 6">DSM 19382</strain>
    </source>
</reference>
<reference evidence="4 7" key="2">
    <citation type="submission" date="2019-11" db="EMBL/GenBank/DDBJ databases">
        <title>Flavobacterium resistens genome.</title>
        <authorList>
            <person name="Wilson V.M."/>
            <person name="Newman J.D."/>
        </authorList>
    </citation>
    <scope>NUCLEOTIDE SEQUENCE [LARGE SCALE GENOMIC DNA]</scope>
    <source>
        <strain evidence="4 7">DSM 19382</strain>
    </source>
</reference>
<protein>
    <submittedName>
        <fullName evidence="4 5">Saccharopine dehydrogenase</fullName>
    </submittedName>
</protein>
<dbReference type="Pfam" id="PF03435">
    <property type="entry name" value="Sacchrp_dh_NADP"/>
    <property type="match status" value="1"/>
</dbReference>
<dbReference type="Gene3D" id="3.30.360.10">
    <property type="entry name" value="Dihydrodipicolinate Reductase, domain 2"/>
    <property type="match status" value="1"/>
</dbReference>
<dbReference type="AlphaFoldDB" id="A0A521CB37"/>
<dbReference type="SUPFAM" id="SSF51735">
    <property type="entry name" value="NAD(P)-binding Rossmann-fold domains"/>
    <property type="match status" value="1"/>
</dbReference>
<gene>
    <name evidence="4" type="ORF">GJU42_00835</name>
    <name evidence="5" type="ORF">SAMN06265349_102402</name>
</gene>
<keyword evidence="1" id="KW-0560">Oxidoreductase</keyword>
<dbReference type="RefSeq" id="WP_142450154.1">
    <property type="nucleotide sequence ID" value="NZ_FXTA01000002.1"/>
</dbReference>
<dbReference type="EMBL" id="WKKG01000001">
    <property type="protein sequence ID" value="MRX66501.1"/>
    <property type="molecule type" value="Genomic_DNA"/>
</dbReference>